<evidence type="ECO:0000256" key="1">
    <source>
        <dbReference type="SAM" id="MobiDB-lite"/>
    </source>
</evidence>
<name>A0A9P3M1H3_9FUNG</name>
<dbReference type="AlphaFoldDB" id="A0A9P3M1H3"/>
<feature type="region of interest" description="Disordered" evidence="1">
    <location>
        <begin position="152"/>
        <end position="187"/>
    </location>
</feature>
<gene>
    <name evidence="2" type="ORF">EMPS_10940</name>
</gene>
<feature type="compositionally biased region" description="Basic and acidic residues" evidence="1">
    <location>
        <begin position="168"/>
        <end position="187"/>
    </location>
</feature>
<evidence type="ECO:0000313" key="2">
    <source>
        <dbReference type="EMBL" id="GJJ78581.1"/>
    </source>
</evidence>
<sequence>MSATTSSSARSEYLARIHQEMKDLERLGDELFRIMDPPYLGGHDRQETDHLGTTSDQNRTIDWEKLPAHLKFYAAREKEQVWANIVIGYFELRDQLKEFALKEKSSSTKRRKYSKRVRPSNPVERTPEGVDLTPRVYTRYADVGLGAAMATTSTPASTGAASQSSTLKAEKLDGHVTEPKRNLDGKQDLQRSDDRACFIPQLWLWLICVAVATEWFLTWIQQMKDNEILPYKALFRGY</sequence>
<accession>A0A9P3M1H3</accession>
<reference evidence="2" key="1">
    <citation type="submission" date="2021-11" db="EMBL/GenBank/DDBJ databases">
        <authorList>
            <person name="Herlambang A."/>
            <person name="Guo Y."/>
            <person name="Takashima Y."/>
            <person name="Nishizawa T."/>
        </authorList>
    </citation>
    <scope>NUCLEOTIDE SEQUENCE</scope>
    <source>
        <strain evidence="2">E1425</strain>
    </source>
</reference>
<evidence type="ECO:0000313" key="3">
    <source>
        <dbReference type="Proteomes" id="UP000827284"/>
    </source>
</evidence>
<feature type="region of interest" description="Disordered" evidence="1">
    <location>
        <begin position="108"/>
        <end position="129"/>
    </location>
</feature>
<feature type="compositionally biased region" description="Low complexity" evidence="1">
    <location>
        <begin position="152"/>
        <end position="166"/>
    </location>
</feature>
<comment type="caution">
    <text evidence="2">The sequence shown here is derived from an EMBL/GenBank/DDBJ whole genome shotgun (WGS) entry which is preliminary data.</text>
</comment>
<keyword evidence="3" id="KW-1185">Reference proteome</keyword>
<proteinExistence type="predicted"/>
<organism evidence="2 3">
    <name type="scientific">Entomortierella parvispora</name>
    <dbReference type="NCBI Taxonomy" id="205924"/>
    <lineage>
        <taxon>Eukaryota</taxon>
        <taxon>Fungi</taxon>
        <taxon>Fungi incertae sedis</taxon>
        <taxon>Mucoromycota</taxon>
        <taxon>Mortierellomycotina</taxon>
        <taxon>Mortierellomycetes</taxon>
        <taxon>Mortierellales</taxon>
        <taxon>Mortierellaceae</taxon>
        <taxon>Entomortierella</taxon>
    </lineage>
</organism>
<dbReference type="Proteomes" id="UP000827284">
    <property type="component" value="Unassembled WGS sequence"/>
</dbReference>
<dbReference type="EMBL" id="BQFW01000015">
    <property type="protein sequence ID" value="GJJ78581.1"/>
    <property type="molecule type" value="Genomic_DNA"/>
</dbReference>
<reference evidence="2" key="2">
    <citation type="journal article" date="2022" name="Microbiol. Resour. Announc.">
        <title>Whole-Genome Sequence of Entomortierella parvispora E1425, a Mucoromycotan Fungus Associated with Burkholderiaceae-Related Endosymbiotic Bacteria.</title>
        <authorList>
            <person name="Herlambang A."/>
            <person name="Guo Y."/>
            <person name="Takashima Y."/>
            <person name="Narisawa K."/>
            <person name="Ohta H."/>
            <person name="Nishizawa T."/>
        </authorList>
    </citation>
    <scope>NUCLEOTIDE SEQUENCE</scope>
    <source>
        <strain evidence="2">E1425</strain>
    </source>
</reference>
<feature type="compositionally biased region" description="Basic residues" evidence="1">
    <location>
        <begin position="108"/>
        <end position="118"/>
    </location>
</feature>
<protein>
    <submittedName>
        <fullName evidence="2">Uncharacterized protein</fullName>
    </submittedName>
</protein>